<dbReference type="Proteomes" id="UP000003344">
    <property type="component" value="Unassembled WGS sequence"/>
</dbReference>
<evidence type="ECO:0000313" key="2">
    <source>
        <dbReference type="Proteomes" id="UP000003344"/>
    </source>
</evidence>
<proteinExistence type="predicted"/>
<comment type="caution">
    <text evidence="1">The sequence shown here is derived from an EMBL/GenBank/DDBJ whole genome shotgun (WGS) entry which is preliminary data.</text>
</comment>
<accession>D2ZZU3</accession>
<dbReference type="AlphaFoldDB" id="D2ZZU3"/>
<organism evidence="1 2">
    <name type="scientific">Neisseria mucosa (strain ATCC 25996 / DSM 4631 / NCTC 10774 / M26)</name>
    <dbReference type="NCBI Taxonomy" id="546266"/>
    <lineage>
        <taxon>Bacteria</taxon>
        <taxon>Pseudomonadati</taxon>
        <taxon>Pseudomonadota</taxon>
        <taxon>Betaproteobacteria</taxon>
        <taxon>Neisseriales</taxon>
        <taxon>Neisseriaceae</taxon>
        <taxon>Neisseria</taxon>
    </lineage>
</organism>
<sequence length="43" mass="4978">MTIYKSVPRKNVVIKNSTFSVFRRPLTHICPLLPESHGKVNIR</sequence>
<evidence type="ECO:0000313" key="1">
    <source>
        <dbReference type="EMBL" id="EFC87373.1"/>
    </source>
</evidence>
<dbReference type="STRING" id="546266.NEIMUCOT_06177"/>
<dbReference type="EMBL" id="ACDX02000021">
    <property type="protein sequence ID" value="EFC87373.1"/>
    <property type="molecule type" value="Genomic_DNA"/>
</dbReference>
<reference evidence="1 2" key="1">
    <citation type="submission" date="2009-10" db="EMBL/GenBank/DDBJ databases">
        <authorList>
            <person name="Weinstock G."/>
            <person name="Sodergren E."/>
            <person name="Clifton S."/>
            <person name="Fulton L."/>
            <person name="Fulton B."/>
            <person name="Courtney L."/>
            <person name="Fronick C."/>
            <person name="Harrison M."/>
            <person name="Strong C."/>
            <person name="Farmer C."/>
            <person name="Delahaunty K."/>
            <person name="Markovic C."/>
            <person name="Hall O."/>
            <person name="Minx P."/>
            <person name="Tomlinson C."/>
            <person name="Mitreva M."/>
            <person name="Nelson J."/>
            <person name="Hou S."/>
            <person name="Wollam A."/>
            <person name="Pepin K.H."/>
            <person name="Johnson M."/>
            <person name="Bhonagiri V."/>
            <person name="Nash W.E."/>
            <person name="Warren W."/>
            <person name="Chinwalla A."/>
            <person name="Mardis E.R."/>
            <person name="Wilson R.K."/>
        </authorList>
    </citation>
    <scope>NUCLEOTIDE SEQUENCE [LARGE SCALE GENOMIC DNA]</scope>
    <source>
        <strain evidence="2">ATCC 25996 / DSM 4631 / NCTC 10774 / M26</strain>
    </source>
</reference>
<name>D2ZZU3_NEIM2</name>
<gene>
    <name evidence="1" type="ORF">NEIMUCOT_06177</name>
</gene>
<protein>
    <submittedName>
        <fullName evidence="1">Uncharacterized protein</fullName>
    </submittedName>
</protein>